<sequence>MSLFGLFGSADRYKSSPQQVGTQVDPSVGLDNLGLEYDIVIVGGGTAGCVLASRLTEDPATKVLLLEAGESGVKNPLSRMPATMSKLFKSKDDYNLHTVEQTHIGARSCYWPRAKMLGGCSSINAMMYHQCAPTDYDEWAKSEQDGASQWSYSNLRQYFTKFEKYTPSKQHPDVDISNHGTSGPVQVGYFGHFGTICSAFNDACVKVGIPYCADVNTPSGTLGVTKVVTYIDSSGQRVSTESAYLTPEVLKRPNLTVGTSVQVTRILCDVAGSKPKAVGVEFAGQKTGPRYRVKARKEVILCAGAVHTPQILMLSGIGPADQLKAHNIPIVRDLPGVGEHLMDHPTVPVQLKIRRGSTLNFMMTRSLSEQVRTLKALAEYKIFGTGPLTTNIGECAAFLRTTDRKLFPKDDFPEELEDSASSPNAPDVELIAAPVSFHNHGLEIVPEEDAATVIAVLLRPTSKGSIKLKSSDPFEQPAIDPNYLETKHDVDVLLRGFKVALRIVRTEPYNSYVNATGDDPFFDHDTLKKPDSVLEQEMRKRLETLYHPTSTARMAPLEEGGVVDYYLKIYGVDALRVVDCSAFPTVPAGHTSAPVIALAEKAADIIKGQLAA</sequence>
<dbReference type="STRING" id="27342.A0A0H2RHC3"/>
<dbReference type="Pfam" id="PF05199">
    <property type="entry name" value="GMC_oxred_C"/>
    <property type="match status" value="1"/>
</dbReference>
<evidence type="ECO:0000256" key="6">
    <source>
        <dbReference type="PIRSR" id="PIRSR000137-2"/>
    </source>
</evidence>
<evidence type="ECO:0000256" key="2">
    <source>
        <dbReference type="ARBA" id="ARBA00010790"/>
    </source>
</evidence>
<gene>
    <name evidence="8" type="ORF">SCHPADRAFT_916180</name>
</gene>
<proteinExistence type="inferred from homology"/>
<feature type="binding site" evidence="6">
    <location>
        <position position="263"/>
    </location>
    <ligand>
        <name>FAD</name>
        <dbReference type="ChEBI" id="CHEBI:57692"/>
    </ligand>
</feature>
<dbReference type="InterPro" id="IPR000172">
    <property type="entry name" value="GMC_OxRdtase_N"/>
</dbReference>
<dbReference type="SUPFAM" id="SSF54373">
    <property type="entry name" value="FAD-linked reductases, C-terminal domain"/>
    <property type="match status" value="1"/>
</dbReference>
<evidence type="ECO:0000256" key="3">
    <source>
        <dbReference type="ARBA" id="ARBA00022630"/>
    </source>
</evidence>
<evidence type="ECO:0000313" key="8">
    <source>
        <dbReference type="EMBL" id="KLO10967.1"/>
    </source>
</evidence>
<evidence type="ECO:0000256" key="1">
    <source>
        <dbReference type="ARBA" id="ARBA00001974"/>
    </source>
</evidence>
<feature type="active site" description="Proton donor" evidence="5">
    <location>
        <position position="547"/>
    </location>
</feature>
<dbReference type="Pfam" id="PF00732">
    <property type="entry name" value="GMC_oxred_N"/>
    <property type="match status" value="1"/>
</dbReference>
<dbReference type="SUPFAM" id="SSF51905">
    <property type="entry name" value="FAD/NAD(P)-binding domain"/>
    <property type="match status" value="1"/>
</dbReference>
<feature type="active site" description="Proton acceptor" evidence="5">
    <location>
        <position position="590"/>
    </location>
</feature>
<dbReference type="Gene3D" id="3.30.560.10">
    <property type="entry name" value="Glucose Oxidase, domain 3"/>
    <property type="match status" value="1"/>
</dbReference>
<feature type="domain" description="Glucose-methanol-choline oxidoreductase N-terminal" evidence="7">
    <location>
        <begin position="304"/>
        <end position="318"/>
    </location>
</feature>
<dbReference type="InterPro" id="IPR012132">
    <property type="entry name" value="GMC_OxRdtase"/>
</dbReference>
<evidence type="ECO:0000313" key="9">
    <source>
        <dbReference type="Proteomes" id="UP000053477"/>
    </source>
</evidence>
<evidence type="ECO:0000256" key="4">
    <source>
        <dbReference type="ARBA" id="ARBA00022827"/>
    </source>
</evidence>
<comment type="similarity">
    <text evidence="2">Belongs to the GMC oxidoreductase family.</text>
</comment>
<comment type="cofactor">
    <cofactor evidence="1 6">
        <name>FAD</name>
        <dbReference type="ChEBI" id="CHEBI:57692"/>
    </cofactor>
</comment>
<reference evidence="8 9" key="1">
    <citation type="submission" date="2015-04" db="EMBL/GenBank/DDBJ databases">
        <title>Complete genome sequence of Schizopora paradoxa KUC8140, a cosmopolitan wood degrader in East Asia.</title>
        <authorList>
            <consortium name="DOE Joint Genome Institute"/>
            <person name="Min B."/>
            <person name="Park H."/>
            <person name="Jang Y."/>
            <person name="Kim J.-J."/>
            <person name="Kim K.H."/>
            <person name="Pangilinan J."/>
            <person name="Lipzen A."/>
            <person name="Riley R."/>
            <person name="Grigoriev I.V."/>
            <person name="Spatafora J.W."/>
            <person name="Choi I.-G."/>
        </authorList>
    </citation>
    <scope>NUCLEOTIDE SEQUENCE [LARGE SCALE GENOMIC DNA]</scope>
    <source>
        <strain evidence="8 9">KUC8140</strain>
    </source>
</reference>
<dbReference type="OrthoDB" id="269227at2759"/>
<protein>
    <submittedName>
        <fullName evidence="8">Alcohol oxidase</fullName>
    </submittedName>
</protein>
<keyword evidence="9" id="KW-1185">Reference proteome</keyword>
<dbReference type="InParanoid" id="A0A0H2RHC3"/>
<name>A0A0H2RHC3_9AGAM</name>
<dbReference type="AlphaFoldDB" id="A0A0H2RHC3"/>
<keyword evidence="4 6" id="KW-0274">FAD</keyword>
<dbReference type="GO" id="GO:0016614">
    <property type="term" value="F:oxidoreductase activity, acting on CH-OH group of donors"/>
    <property type="evidence" value="ECO:0007669"/>
    <property type="project" value="InterPro"/>
</dbReference>
<dbReference type="Gene3D" id="3.50.50.60">
    <property type="entry name" value="FAD/NAD(P)-binding domain"/>
    <property type="match status" value="1"/>
</dbReference>
<accession>A0A0H2RHC3</accession>
<dbReference type="InterPro" id="IPR036188">
    <property type="entry name" value="FAD/NAD-bd_sf"/>
</dbReference>
<keyword evidence="3" id="KW-0285">Flavoprotein</keyword>
<dbReference type="InterPro" id="IPR007867">
    <property type="entry name" value="GMC_OxRtase_C"/>
</dbReference>
<dbReference type="PIRSF" id="PIRSF000137">
    <property type="entry name" value="Alcohol_oxidase"/>
    <property type="match status" value="1"/>
</dbReference>
<dbReference type="PANTHER" id="PTHR11552">
    <property type="entry name" value="GLUCOSE-METHANOL-CHOLINE GMC OXIDOREDUCTASE"/>
    <property type="match status" value="1"/>
</dbReference>
<dbReference type="Proteomes" id="UP000053477">
    <property type="component" value="Unassembled WGS sequence"/>
</dbReference>
<dbReference type="EMBL" id="KQ086012">
    <property type="protein sequence ID" value="KLO10967.1"/>
    <property type="molecule type" value="Genomic_DNA"/>
</dbReference>
<dbReference type="PROSITE" id="PS00624">
    <property type="entry name" value="GMC_OXRED_2"/>
    <property type="match status" value="1"/>
</dbReference>
<evidence type="ECO:0000256" key="5">
    <source>
        <dbReference type="PIRSR" id="PIRSR000137-1"/>
    </source>
</evidence>
<organism evidence="8 9">
    <name type="scientific">Schizopora paradoxa</name>
    <dbReference type="NCBI Taxonomy" id="27342"/>
    <lineage>
        <taxon>Eukaryota</taxon>
        <taxon>Fungi</taxon>
        <taxon>Dikarya</taxon>
        <taxon>Basidiomycota</taxon>
        <taxon>Agaricomycotina</taxon>
        <taxon>Agaricomycetes</taxon>
        <taxon>Hymenochaetales</taxon>
        <taxon>Schizoporaceae</taxon>
        <taxon>Schizopora</taxon>
    </lineage>
</organism>
<evidence type="ECO:0000259" key="7">
    <source>
        <dbReference type="PROSITE" id="PS00624"/>
    </source>
</evidence>
<dbReference type="GO" id="GO:0050660">
    <property type="term" value="F:flavin adenine dinucleotide binding"/>
    <property type="evidence" value="ECO:0007669"/>
    <property type="project" value="InterPro"/>
</dbReference>
<dbReference type="PANTHER" id="PTHR11552:SF147">
    <property type="entry name" value="CHOLINE DEHYDROGENASE, MITOCHONDRIAL"/>
    <property type="match status" value="1"/>
</dbReference>